<feature type="domain" description="Gfo/Idh/MocA-like oxidoreductase C-terminal" evidence="4">
    <location>
        <begin position="132"/>
        <end position="335"/>
    </location>
</feature>
<dbReference type="PANTHER" id="PTHR43708:SF5">
    <property type="entry name" value="CONSERVED EXPRESSED OXIDOREDUCTASE (EUROFUNG)-RELATED"/>
    <property type="match status" value="1"/>
</dbReference>
<proteinExistence type="inferred from homology"/>
<evidence type="ECO:0000259" key="4">
    <source>
        <dbReference type="Pfam" id="PF02894"/>
    </source>
</evidence>
<accession>A0ABN3UE50</accession>
<dbReference type="InterPro" id="IPR000683">
    <property type="entry name" value="Gfo/Idh/MocA-like_OxRdtase_N"/>
</dbReference>
<dbReference type="InterPro" id="IPR036291">
    <property type="entry name" value="NAD(P)-bd_dom_sf"/>
</dbReference>
<dbReference type="Proteomes" id="UP001501842">
    <property type="component" value="Unassembled WGS sequence"/>
</dbReference>
<dbReference type="Gene3D" id="3.40.50.720">
    <property type="entry name" value="NAD(P)-binding Rossmann-like Domain"/>
    <property type="match status" value="1"/>
</dbReference>
<dbReference type="PANTHER" id="PTHR43708">
    <property type="entry name" value="CONSERVED EXPRESSED OXIDOREDUCTASE (EUROFUNG)"/>
    <property type="match status" value="1"/>
</dbReference>
<gene>
    <name evidence="5" type="ORF">GCM10010439_45860</name>
</gene>
<dbReference type="InterPro" id="IPR051317">
    <property type="entry name" value="Gfo/Idh/MocA_oxidoreduct"/>
</dbReference>
<evidence type="ECO:0000256" key="1">
    <source>
        <dbReference type="ARBA" id="ARBA00010928"/>
    </source>
</evidence>
<dbReference type="SUPFAM" id="SSF55347">
    <property type="entry name" value="Glyceraldehyde-3-phosphate dehydrogenase-like, C-terminal domain"/>
    <property type="match status" value="1"/>
</dbReference>
<dbReference type="Gene3D" id="3.30.360.10">
    <property type="entry name" value="Dihydrodipicolinate Reductase, domain 2"/>
    <property type="match status" value="1"/>
</dbReference>
<comment type="caution">
    <text evidence="5">The sequence shown here is derived from an EMBL/GenBank/DDBJ whole genome shotgun (WGS) entry which is preliminary data.</text>
</comment>
<name>A0ABN3UE50_9ACTN</name>
<keyword evidence="2" id="KW-0560">Oxidoreductase</keyword>
<evidence type="ECO:0000313" key="5">
    <source>
        <dbReference type="EMBL" id="GAA2731120.1"/>
    </source>
</evidence>
<organism evidence="5 6">
    <name type="scientific">Actinocorallia aurantiaca</name>
    <dbReference type="NCBI Taxonomy" id="46204"/>
    <lineage>
        <taxon>Bacteria</taxon>
        <taxon>Bacillati</taxon>
        <taxon>Actinomycetota</taxon>
        <taxon>Actinomycetes</taxon>
        <taxon>Streptosporangiales</taxon>
        <taxon>Thermomonosporaceae</taxon>
        <taxon>Actinocorallia</taxon>
    </lineage>
</organism>
<reference evidence="5 6" key="1">
    <citation type="journal article" date="2019" name="Int. J. Syst. Evol. Microbiol.">
        <title>The Global Catalogue of Microorganisms (GCM) 10K type strain sequencing project: providing services to taxonomists for standard genome sequencing and annotation.</title>
        <authorList>
            <consortium name="The Broad Institute Genomics Platform"/>
            <consortium name="The Broad Institute Genome Sequencing Center for Infectious Disease"/>
            <person name="Wu L."/>
            <person name="Ma J."/>
        </authorList>
    </citation>
    <scope>NUCLEOTIDE SEQUENCE [LARGE SCALE GENOMIC DNA]</scope>
    <source>
        <strain evidence="5 6">JCM 8201</strain>
    </source>
</reference>
<evidence type="ECO:0000259" key="3">
    <source>
        <dbReference type="Pfam" id="PF01408"/>
    </source>
</evidence>
<protein>
    <submittedName>
        <fullName evidence="5">Gfo/Idh/MocA family oxidoreductase</fullName>
    </submittedName>
</protein>
<dbReference type="EMBL" id="BAAATZ010000019">
    <property type="protein sequence ID" value="GAA2731120.1"/>
    <property type="molecule type" value="Genomic_DNA"/>
</dbReference>
<dbReference type="InterPro" id="IPR004104">
    <property type="entry name" value="Gfo/Idh/MocA-like_OxRdtase_C"/>
</dbReference>
<keyword evidence="6" id="KW-1185">Reference proteome</keyword>
<dbReference type="SUPFAM" id="SSF51735">
    <property type="entry name" value="NAD(P)-binding Rossmann-fold domains"/>
    <property type="match status" value="1"/>
</dbReference>
<comment type="similarity">
    <text evidence="1">Belongs to the Gfo/Idh/MocA family.</text>
</comment>
<dbReference type="Pfam" id="PF02894">
    <property type="entry name" value="GFO_IDH_MocA_C"/>
    <property type="match status" value="1"/>
</dbReference>
<dbReference type="Pfam" id="PF01408">
    <property type="entry name" value="GFO_IDH_MocA"/>
    <property type="match status" value="1"/>
</dbReference>
<evidence type="ECO:0000313" key="6">
    <source>
        <dbReference type="Proteomes" id="UP001501842"/>
    </source>
</evidence>
<feature type="domain" description="Gfo/Idh/MocA-like oxidoreductase N-terminal" evidence="3">
    <location>
        <begin position="1"/>
        <end position="109"/>
    </location>
</feature>
<evidence type="ECO:0000256" key="2">
    <source>
        <dbReference type="ARBA" id="ARBA00023002"/>
    </source>
</evidence>
<sequence>MRVVLLGYGTGGSIFHAPLITSVPGMVLTAVVTGNPARQDAVRQRYPGVAVLPDPAPVFDAPANCDLVVITTPNRTHVPLATRALEAGLPVVIDKPIAVTSEQARRLAEIGPPVFPYHNRRWDGDFRTLQRLMAEGVLGGIRRFESRFERWRPLVKESWKESADPADAGSIVYDLGTHLIDQAVCLFGPPTHVYAELDTRRAGATAADDAFLALTHENGTRSHLWMSATAADLGPRFRVLGDRASYVTHGMDVQEEMLRAGRTPREPGWGQMPPETYGFLGVPGASRPVRTDPGAWQEFYVGVVNALEHGGPPPVPIEDAVAGLEIIEAALRSAAGR</sequence>